<feature type="region of interest" description="Disordered" evidence="1">
    <location>
        <begin position="46"/>
        <end position="84"/>
    </location>
</feature>
<accession>A1AYH5</accession>
<sequence>MRPRQSRLHITLTGQADRSVGADVAQGGVQIEQFVGAPDQAFVRAARQSRLKAPTSKTSAPRSPGNWPTSEPASRHETWRTTVP</sequence>
<dbReference type="HOGENOM" id="CLU_2524514_0_0_5"/>
<dbReference type="EMBL" id="CP000489">
    <property type="protein sequence ID" value="ABL68319.1"/>
    <property type="molecule type" value="Genomic_DNA"/>
</dbReference>
<evidence type="ECO:0000313" key="2">
    <source>
        <dbReference type="EMBL" id="ABL68319.1"/>
    </source>
</evidence>
<organism evidence="2 3">
    <name type="scientific">Paracoccus denitrificans (strain Pd 1222)</name>
    <dbReference type="NCBI Taxonomy" id="318586"/>
    <lineage>
        <taxon>Bacteria</taxon>
        <taxon>Pseudomonadati</taxon>
        <taxon>Pseudomonadota</taxon>
        <taxon>Alphaproteobacteria</taxon>
        <taxon>Rhodobacterales</taxon>
        <taxon>Paracoccaceae</taxon>
        <taxon>Paracoccus</taxon>
    </lineage>
</organism>
<dbReference type="KEGG" id="pde:Pden_0205"/>
<proteinExistence type="predicted"/>
<dbReference type="Proteomes" id="UP000000361">
    <property type="component" value="Chromosome 1"/>
</dbReference>
<dbReference type="EnsemblBacteria" id="ABL68319">
    <property type="protein sequence ID" value="ABL68319"/>
    <property type="gene ID" value="Pden_0205"/>
</dbReference>
<evidence type="ECO:0000256" key="1">
    <source>
        <dbReference type="SAM" id="MobiDB-lite"/>
    </source>
</evidence>
<keyword evidence="3" id="KW-1185">Reference proteome</keyword>
<feature type="compositionally biased region" description="Basic and acidic residues" evidence="1">
    <location>
        <begin position="73"/>
        <end position="84"/>
    </location>
</feature>
<gene>
    <name evidence="2" type="ordered locus">Pden_0205</name>
</gene>
<feature type="compositionally biased region" description="Polar residues" evidence="1">
    <location>
        <begin position="55"/>
        <end position="72"/>
    </location>
</feature>
<reference evidence="3" key="1">
    <citation type="submission" date="2006-12" db="EMBL/GenBank/DDBJ databases">
        <title>Complete sequence of chromosome 1 of Paracoccus denitrificans PD1222.</title>
        <authorList>
            <person name="Copeland A."/>
            <person name="Lucas S."/>
            <person name="Lapidus A."/>
            <person name="Barry K."/>
            <person name="Detter J.C."/>
            <person name="Glavina del Rio T."/>
            <person name="Hammon N."/>
            <person name="Israni S."/>
            <person name="Dalin E."/>
            <person name="Tice H."/>
            <person name="Pitluck S."/>
            <person name="Munk A.C."/>
            <person name="Brettin T."/>
            <person name="Bruce D."/>
            <person name="Han C."/>
            <person name="Tapia R."/>
            <person name="Gilna P."/>
            <person name="Schmutz J."/>
            <person name="Larimer F."/>
            <person name="Land M."/>
            <person name="Hauser L."/>
            <person name="Kyrpides N."/>
            <person name="Lykidis A."/>
            <person name="Spiro S."/>
            <person name="Richardson D.J."/>
            <person name="Moir J.W.B."/>
            <person name="Ferguson S.J."/>
            <person name="van Spanning R.J.M."/>
            <person name="Richardson P."/>
        </authorList>
    </citation>
    <scope>NUCLEOTIDE SEQUENCE [LARGE SCALE GENOMIC DNA]</scope>
    <source>
        <strain evidence="3">Pd 1222</strain>
    </source>
</reference>
<evidence type="ECO:0000313" key="3">
    <source>
        <dbReference type="Proteomes" id="UP000000361"/>
    </source>
</evidence>
<name>A1AYH5_PARDP</name>
<protein>
    <submittedName>
        <fullName evidence="2">Uncharacterized protein</fullName>
    </submittedName>
</protein>
<dbReference type="AlphaFoldDB" id="A1AYH5"/>